<dbReference type="EMBL" id="AZMM01005865">
    <property type="protein sequence ID" value="ETJ40232.1"/>
    <property type="molecule type" value="Genomic_DNA"/>
</dbReference>
<proteinExistence type="predicted"/>
<comment type="caution">
    <text evidence="1">The sequence shown here is derived from an EMBL/GenBank/DDBJ whole genome shotgun (WGS) entry which is preliminary data.</text>
</comment>
<protein>
    <submittedName>
        <fullName evidence="1">Uncharacterized protein</fullName>
    </submittedName>
</protein>
<evidence type="ECO:0000313" key="1">
    <source>
        <dbReference type="EMBL" id="ETJ40232.1"/>
    </source>
</evidence>
<sequence>MKPLVYKGLRKNLNRSEWVSSDEIKQSYSQIRLLAVENDTYAWVP</sequence>
<organism evidence="1">
    <name type="scientific">human gut metagenome</name>
    <dbReference type="NCBI Taxonomy" id="408170"/>
    <lineage>
        <taxon>unclassified sequences</taxon>
        <taxon>metagenomes</taxon>
        <taxon>organismal metagenomes</taxon>
    </lineage>
</organism>
<accession>W1YCJ8</accession>
<name>W1YCJ8_9ZZZZ</name>
<gene>
    <name evidence="1" type="ORF">Q604_UNBC05865G0001</name>
</gene>
<reference evidence="1" key="1">
    <citation type="submission" date="2013-12" db="EMBL/GenBank/DDBJ databases">
        <title>A Varibaculum cambriense genome reconstructed from a premature infant gut community with otherwise low bacterial novelty that shifts toward anaerobic metabolism during the third week of life.</title>
        <authorList>
            <person name="Brown C.T."/>
            <person name="Sharon I."/>
            <person name="Thomas B.C."/>
            <person name="Castelle C.J."/>
            <person name="Morowitz M.J."/>
            <person name="Banfield J.F."/>
        </authorList>
    </citation>
    <scope>NUCLEOTIDE SEQUENCE</scope>
</reference>
<dbReference type="AlphaFoldDB" id="W1YCJ8"/>
<feature type="non-terminal residue" evidence="1">
    <location>
        <position position="45"/>
    </location>
</feature>